<dbReference type="SUPFAM" id="SSF50993">
    <property type="entry name" value="Peptidase/esterase 'gauge' domain"/>
    <property type="match status" value="1"/>
</dbReference>
<comment type="caution">
    <text evidence="4">The sequence shown here is derived from an EMBL/GenBank/DDBJ whole genome shotgun (WGS) entry which is preliminary data.</text>
</comment>
<dbReference type="NCBIfam" id="TIGR04183">
    <property type="entry name" value="Por_Secre_tail"/>
    <property type="match status" value="1"/>
</dbReference>
<evidence type="ECO:0000313" key="5">
    <source>
        <dbReference type="Proteomes" id="UP000320643"/>
    </source>
</evidence>
<dbReference type="OrthoDB" id="9811934at2"/>
<dbReference type="Proteomes" id="UP000320643">
    <property type="component" value="Unassembled WGS sequence"/>
</dbReference>
<dbReference type="RefSeq" id="WP_143374950.1">
    <property type="nucleotide sequence ID" value="NZ_VJVZ01000014.1"/>
</dbReference>
<dbReference type="AlphaFoldDB" id="A0A552UVF4"/>
<evidence type="ECO:0000313" key="4">
    <source>
        <dbReference type="EMBL" id="TRW22213.1"/>
    </source>
</evidence>
<reference evidence="4 5" key="1">
    <citation type="submission" date="2019-07" db="EMBL/GenBank/DDBJ databases">
        <title>Flavobacterium sp. nov., isolated from glacier ice.</title>
        <authorList>
            <person name="Liu Q."/>
            <person name="Xin Y.-H."/>
        </authorList>
    </citation>
    <scope>NUCLEOTIDE SEQUENCE [LARGE SCALE GENOMIC DNA]</scope>
    <source>
        <strain evidence="4 5">ZT4R6</strain>
    </source>
</reference>
<sequence length="498" mass="53417">MKKITLKKTFALCTLLLAGHTATAQAPEIEWQKSFGSVGDDIFYDVAPTLDGGYISAGFSTHDPTYPNNIAVNAIMVKTDAAGELQWQHLYGGLGDERARKVLQNTDGTYLIAGETSSTPEGSAAILSDIWLLKIDSEGNEVWSKTFGGSDNEFLSSFEPTSDGGYVMCGYTFSNDGDVLGNHGDYDMWVVKLDTEFEIEWQACLGGETADYGYMATETPDGDFIVTGAVQPPDNPSEYGVYKLDSEGTTVWGATFGGGWHDSPYDIAFTPNGGYIIAGQDDSTDITDNLGGADAWLLKIDADGVQEWAKSYGSPGDDLAWGIVPVTGGYVVSGYTAADEMGAAGPNAWLFKIDEEGTVLLEETFGGNLFERFYAFKQTDDNGFILSGTSTSNDGDLTQNNGAFDAWLVKLSPDVLGLKNSTKNTLTLYPNPNNGIFTIGGDIVLDNATLNVYSTLGQLVYSDKVTQAMVLLPNLAAGVYQVQLTTGKATYSQRLVVE</sequence>
<dbReference type="EMBL" id="VJVZ01000014">
    <property type="protein sequence ID" value="TRW22213.1"/>
    <property type="molecule type" value="Genomic_DNA"/>
</dbReference>
<dbReference type="PANTHER" id="PTHR42754">
    <property type="entry name" value="ENDOGLUCANASE"/>
    <property type="match status" value="1"/>
</dbReference>
<dbReference type="Pfam" id="PF18962">
    <property type="entry name" value="Por_Secre_tail"/>
    <property type="match status" value="1"/>
</dbReference>
<keyword evidence="1 2" id="KW-0732">Signal</keyword>
<organism evidence="4 5">
    <name type="scientific">Flavobacterium zepuense</name>
    <dbReference type="NCBI Taxonomy" id="2593302"/>
    <lineage>
        <taxon>Bacteria</taxon>
        <taxon>Pseudomonadati</taxon>
        <taxon>Bacteroidota</taxon>
        <taxon>Flavobacteriia</taxon>
        <taxon>Flavobacteriales</taxon>
        <taxon>Flavobacteriaceae</taxon>
        <taxon>Flavobacterium</taxon>
    </lineage>
</organism>
<name>A0A552UVF4_9FLAO</name>
<protein>
    <submittedName>
        <fullName evidence="4">T9SS type A sorting domain-containing protein</fullName>
    </submittedName>
</protein>
<dbReference type="PANTHER" id="PTHR42754:SF1">
    <property type="entry name" value="LIPOPROTEIN"/>
    <property type="match status" value="1"/>
</dbReference>
<gene>
    <name evidence="4" type="ORF">FMM05_18680</name>
</gene>
<keyword evidence="5" id="KW-1185">Reference proteome</keyword>
<feature type="signal peptide" evidence="2">
    <location>
        <begin position="1"/>
        <end position="26"/>
    </location>
</feature>
<feature type="domain" description="Secretion system C-terminal sorting" evidence="3">
    <location>
        <begin position="428"/>
        <end position="497"/>
    </location>
</feature>
<evidence type="ECO:0000256" key="1">
    <source>
        <dbReference type="ARBA" id="ARBA00022729"/>
    </source>
</evidence>
<feature type="chain" id="PRO_5021750250" evidence="2">
    <location>
        <begin position="27"/>
        <end position="498"/>
    </location>
</feature>
<proteinExistence type="predicted"/>
<evidence type="ECO:0000256" key="2">
    <source>
        <dbReference type="SAM" id="SignalP"/>
    </source>
</evidence>
<evidence type="ECO:0000259" key="3">
    <source>
        <dbReference type="Pfam" id="PF18962"/>
    </source>
</evidence>
<dbReference type="InterPro" id="IPR026444">
    <property type="entry name" value="Secre_tail"/>
</dbReference>
<accession>A0A552UVF4</accession>